<proteinExistence type="predicted"/>
<organism evidence="1 2">
    <name type="scientific">Aegilops tauschii subsp. strangulata</name>
    <name type="common">Goatgrass</name>
    <dbReference type="NCBI Taxonomy" id="200361"/>
    <lineage>
        <taxon>Eukaryota</taxon>
        <taxon>Viridiplantae</taxon>
        <taxon>Streptophyta</taxon>
        <taxon>Embryophyta</taxon>
        <taxon>Tracheophyta</taxon>
        <taxon>Spermatophyta</taxon>
        <taxon>Magnoliopsida</taxon>
        <taxon>Liliopsida</taxon>
        <taxon>Poales</taxon>
        <taxon>Poaceae</taxon>
        <taxon>BOP clade</taxon>
        <taxon>Pooideae</taxon>
        <taxon>Triticodae</taxon>
        <taxon>Triticeae</taxon>
        <taxon>Triticinae</taxon>
        <taxon>Aegilops</taxon>
    </lineage>
</organism>
<evidence type="ECO:0000313" key="2">
    <source>
        <dbReference type="Proteomes" id="UP000015105"/>
    </source>
</evidence>
<dbReference type="EnsemblPlants" id="AET2Gv20712600.7">
    <property type="protein sequence ID" value="AET2Gv20712600.7"/>
    <property type="gene ID" value="AET2Gv20712600"/>
</dbReference>
<reference evidence="1" key="4">
    <citation type="submission" date="2019-03" db="UniProtKB">
        <authorList>
            <consortium name="EnsemblPlants"/>
        </authorList>
    </citation>
    <scope>IDENTIFICATION</scope>
</reference>
<reference evidence="1" key="5">
    <citation type="journal article" date="2021" name="G3 (Bethesda)">
        <title>Aegilops tauschii genome assembly Aet v5.0 features greater sequence contiguity and improved annotation.</title>
        <authorList>
            <person name="Wang L."/>
            <person name="Zhu T."/>
            <person name="Rodriguez J.C."/>
            <person name="Deal K.R."/>
            <person name="Dubcovsky J."/>
            <person name="McGuire P.E."/>
            <person name="Lux T."/>
            <person name="Spannagl M."/>
            <person name="Mayer K.F.X."/>
            <person name="Baldrich P."/>
            <person name="Meyers B.C."/>
            <person name="Huo N."/>
            <person name="Gu Y.Q."/>
            <person name="Zhou H."/>
            <person name="Devos K.M."/>
            <person name="Bennetzen J.L."/>
            <person name="Unver T."/>
            <person name="Budak H."/>
            <person name="Gulick P.J."/>
            <person name="Galiba G."/>
            <person name="Kalapos B."/>
            <person name="Nelson D.R."/>
            <person name="Li P."/>
            <person name="You F.M."/>
            <person name="Luo M.C."/>
            <person name="Dvorak J."/>
        </authorList>
    </citation>
    <scope>NUCLEOTIDE SEQUENCE [LARGE SCALE GENOMIC DNA]</scope>
    <source>
        <strain evidence="1">cv. AL8/78</strain>
    </source>
</reference>
<dbReference type="AlphaFoldDB" id="A0A453C2K8"/>
<accession>A0A453C2K8</accession>
<evidence type="ECO:0000313" key="1">
    <source>
        <dbReference type="EnsemblPlants" id="AET2Gv20712600.7"/>
    </source>
</evidence>
<name>A0A453C2K8_AEGTS</name>
<protein>
    <submittedName>
        <fullName evidence="1">Uncharacterized protein</fullName>
    </submittedName>
</protein>
<sequence>LSAVSGTATLAARRISRGFLLHRRAYLTTSLALPPAQPQAPPCT</sequence>
<dbReference type="Gramene" id="AET2Gv20712600.7">
    <property type="protein sequence ID" value="AET2Gv20712600.7"/>
    <property type="gene ID" value="AET2Gv20712600"/>
</dbReference>
<reference evidence="2" key="1">
    <citation type="journal article" date="2014" name="Science">
        <title>Ancient hybridizations among the ancestral genomes of bread wheat.</title>
        <authorList>
            <consortium name="International Wheat Genome Sequencing Consortium,"/>
            <person name="Marcussen T."/>
            <person name="Sandve S.R."/>
            <person name="Heier L."/>
            <person name="Spannagl M."/>
            <person name="Pfeifer M."/>
            <person name="Jakobsen K.S."/>
            <person name="Wulff B.B."/>
            <person name="Steuernagel B."/>
            <person name="Mayer K.F."/>
            <person name="Olsen O.A."/>
        </authorList>
    </citation>
    <scope>NUCLEOTIDE SEQUENCE [LARGE SCALE GENOMIC DNA]</scope>
    <source>
        <strain evidence="2">cv. AL8/78</strain>
    </source>
</reference>
<reference evidence="2" key="2">
    <citation type="journal article" date="2017" name="Nat. Plants">
        <title>The Aegilops tauschii genome reveals multiple impacts of transposons.</title>
        <authorList>
            <person name="Zhao G."/>
            <person name="Zou C."/>
            <person name="Li K."/>
            <person name="Wang K."/>
            <person name="Li T."/>
            <person name="Gao L."/>
            <person name="Zhang X."/>
            <person name="Wang H."/>
            <person name="Yang Z."/>
            <person name="Liu X."/>
            <person name="Jiang W."/>
            <person name="Mao L."/>
            <person name="Kong X."/>
            <person name="Jiao Y."/>
            <person name="Jia J."/>
        </authorList>
    </citation>
    <scope>NUCLEOTIDE SEQUENCE [LARGE SCALE GENOMIC DNA]</scope>
    <source>
        <strain evidence="2">cv. AL8/78</strain>
    </source>
</reference>
<dbReference type="Proteomes" id="UP000015105">
    <property type="component" value="Chromosome 2D"/>
</dbReference>
<keyword evidence="2" id="KW-1185">Reference proteome</keyword>
<reference evidence="1" key="3">
    <citation type="journal article" date="2017" name="Nature">
        <title>Genome sequence of the progenitor of the wheat D genome Aegilops tauschii.</title>
        <authorList>
            <person name="Luo M.C."/>
            <person name="Gu Y.Q."/>
            <person name="Puiu D."/>
            <person name="Wang H."/>
            <person name="Twardziok S.O."/>
            <person name="Deal K.R."/>
            <person name="Huo N."/>
            <person name="Zhu T."/>
            <person name="Wang L."/>
            <person name="Wang Y."/>
            <person name="McGuire P.E."/>
            <person name="Liu S."/>
            <person name="Long H."/>
            <person name="Ramasamy R.K."/>
            <person name="Rodriguez J.C."/>
            <person name="Van S.L."/>
            <person name="Yuan L."/>
            <person name="Wang Z."/>
            <person name="Xia Z."/>
            <person name="Xiao L."/>
            <person name="Anderson O.D."/>
            <person name="Ouyang S."/>
            <person name="Liang Y."/>
            <person name="Zimin A.V."/>
            <person name="Pertea G."/>
            <person name="Qi P."/>
            <person name="Bennetzen J.L."/>
            <person name="Dai X."/>
            <person name="Dawson M.W."/>
            <person name="Muller H.G."/>
            <person name="Kugler K."/>
            <person name="Rivarola-Duarte L."/>
            <person name="Spannagl M."/>
            <person name="Mayer K.F.X."/>
            <person name="Lu F.H."/>
            <person name="Bevan M.W."/>
            <person name="Leroy P."/>
            <person name="Li P."/>
            <person name="You F.M."/>
            <person name="Sun Q."/>
            <person name="Liu Z."/>
            <person name="Lyons E."/>
            <person name="Wicker T."/>
            <person name="Salzberg S.L."/>
            <person name="Devos K.M."/>
            <person name="Dvorak J."/>
        </authorList>
    </citation>
    <scope>NUCLEOTIDE SEQUENCE [LARGE SCALE GENOMIC DNA]</scope>
    <source>
        <strain evidence="1">cv. AL8/78</strain>
    </source>
</reference>